<dbReference type="AlphaFoldDB" id="A0A0V8QF31"/>
<dbReference type="CDD" id="cd04496">
    <property type="entry name" value="SSB_OBF"/>
    <property type="match status" value="1"/>
</dbReference>
<gene>
    <name evidence="3" type="ORF">ASU35_10405</name>
</gene>
<dbReference type="SUPFAM" id="SSF50249">
    <property type="entry name" value="Nucleic acid-binding proteins"/>
    <property type="match status" value="1"/>
</dbReference>
<evidence type="ECO:0000313" key="3">
    <source>
        <dbReference type="EMBL" id="KSV59159.1"/>
    </source>
</evidence>
<dbReference type="Pfam" id="PF00436">
    <property type="entry name" value="SSB"/>
    <property type="match status" value="1"/>
</dbReference>
<dbReference type="STRING" id="290052.ASU35_10405"/>
<dbReference type="GO" id="GO:0003697">
    <property type="term" value="F:single-stranded DNA binding"/>
    <property type="evidence" value="ECO:0007669"/>
    <property type="project" value="InterPro"/>
</dbReference>
<comment type="caution">
    <text evidence="3">The sequence shown here is derived from an EMBL/GenBank/DDBJ whole genome shotgun (WGS) entry which is preliminary data.</text>
</comment>
<dbReference type="InterPro" id="IPR000424">
    <property type="entry name" value="Primosome_PriB/ssb"/>
</dbReference>
<keyword evidence="4" id="KW-1185">Reference proteome</keyword>
<reference evidence="3 4" key="1">
    <citation type="submission" date="2015-11" db="EMBL/GenBank/DDBJ databases">
        <title>Butyribacter intestini gen. nov., sp. nov., a butyric acid-producing bacterium of the family Lachnospiraceae isolated from the human faeces.</title>
        <authorList>
            <person name="Zou Y."/>
            <person name="Xue W."/>
            <person name="Luo G."/>
            <person name="Lv M."/>
        </authorList>
    </citation>
    <scope>NUCLEOTIDE SEQUENCE [LARGE SCALE GENOMIC DNA]</scope>
    <source>
        <strain evidence="3 4">ACET-33324</strain>
    </source>
</reference>
<dbReference type="RefSeq" id="WP_058352630.1">
    <property type="nucleotide sequence ID" value="NZ_CABMMD010000152.1"/>
</dbReference>
<evidence type="ECO:0008006" key="5">
    <source>
        <dbReference type="Google" id="ProtNLM"/>
    </source>
</evidence>
<dbReference type="OrthoDB" id="9809878at2"/>
<dbReference type="PROSITE" id="PS50935">
    <property type="entry name" value="SSB"/>
    <property type="match status" value="1"/>
</dbReference>
<evidence type="ECO:0000256" key="2">
    <source>
        <dbReference type="PROSITE-ProRule" id="PRU00252"/>
    </source>
</evidence>
<evidence type="ECO:0000313" key="4">
    <source>
        <dbReference type="Proteomes" id="UP000054874"/>
    </source>
</evidence>
<dbReference type="Proteomes" id="UP000054874">
    <property type="component" value="Unassembled WGS sequence"/>
</dbReference>
<proteinExistence type="predicted"/>
<accession>A0A0V8QF31</accession>
<dbReference type="EMBL" id="LNAM01000152">
    <property type="protein sequence ID" value="KSV59159.1"/>
    <property type="molecule type" value="Genomic_DNA"/>
</dbReference>
<evidence type="ECO:0000256" key="1">
    <source>
        <dbReference type="ARBA" id="ARBA00023125"/>
    </source>
</evidence>
<sequence>MRETDKNNATLVGILEKEFEASVEIRDDGSCVDCWDTTLAVARDGKIRDWLNVRVYEHDEKLPGKDEAVCVSGGIRAYACRKGRKSFIGVTAEDIHTVSATADDADVVELTGTVCREVITRDTKNSGSITEVLLAVRSDNRTDYVPCVVWGSVVKIASTLSVGDRVSAKGRLQSRSYVKHSEDGKKTRKTAYEVRAYRLIKLENEEGS</sequence>
<keyword evidence="1 2" id="KW-0238">DNA-binding</keyword>
<name>A0A0V8QF31_9FIRM</name>
<dbReference type="Gene3D" id="2.40.50.140">
    <property type="entry name" value="Nucleic acid-binding proteins"/>
    <property type="match status" value="2"/>
</dbReference>
<protein>
    <recommendedName>
        <fullName evidence="5">Single-stranded DNA-binding protein</fullName>
    </recommendedName>
</protein>
<dbReference type="InterPro" id="IPR012340">
    <property type="entry name" value="NA-bd_OB-fold"/>
</dbReference>
<organism evidence="3 4">
    <name type="scientific">Acetivibrio ethanolgignens</name>
    <dbReference type="NCBI Taxonomy" id="290052"/>
    <lineage>
        <taxon>Bacteria</taxon>
        <taxon>Bacillati</taxon>
        <taxon>Bacillota</taxon>
        <taxon>Clostridia</taxon>
        <taxon>Eubacteriales</taxon>
        <taxon>Oscillospiraceae</taxon>
        <taxon>Acetivibrio</taxon>
    </lineage>
</organism>